<evidence type="ECO:0000313" key="3">
    <source>
        <dbReference type="EMBL" id="XCM82442.1"/>
    </source>
</evidence>
<dbReference type="InterPro" id="IPR001322">
    <property type="entry name" value="Lamin_tail_dom"/>
</dbReference>
<reference evidence="3" key="1">
    <citation type="submission" date="2024-06" db="EMBL/GenBank/DDBJ databases">
        <title>The genome sequences of Kitasatospora sp. strain HUAS MG31.</title>
        <authorList>
            <person name="Mo P."/>
        </authorList>
    </citation>
    <scope>NUCLEOTIDE SEQUENCE</scope>
    <source>
        <strain evidence="3">HUAS MG31</strain>
    </source>
</reference>
<dbReference type="AlphaFoldDB" id="A0AAU8K2Q7"/>
<protein>
    <submittedName>
        <fullName evidence="3">DUF2278 family protein</fullName>
    </submittedName>
</protein>
<dbReference type="InterPro" id="IPR019268">
    <property type="entry name" value="DUF2278"/>
</dbReference>
<dbReference type="Pfam" id="PF10042">
    <property type="entry name" value="DUF2278"/>
    <property type="match status" value="1"/>
</dbReference>
<dbReference type="EMBL" id="CP159872">
    <property type="protein sequence ID" value="XCM82442.1"/>
    <property type="molecule type" value="Genomic_DNA"/>
</dbReference>
<organism evidence="3">
    <name type="scientific">Kitasatospora camelliae</name>
    <dbReference type="NCBI Taxonomy" id="3156397"/>
    <lineage>
        <taxon>Bacteria</taxon>
        <taxon>Bacillati</taxon>
        <taxon>Actinomycetota</taxon>
        <taxon>Actinomycetes</taxon>
        <taxon>Kitasatosporales</taxon>
        <taxon>Streptomycetaceae</taxon>
        <taxon>Kitasatospora</taxon>
    </lineage>
</organism>
<gene>
    <name evidence="3" type="ORF">ABWK59_27765</name>
</gene>
<feature type="region of interest" description="Disordered" evidence="1">
    <location>
        <begin position="208"/>
        <end position="239"/>
    </location>
</feature>
<feature type="domain" description="LTD" evidence="2">
    <location>
        <begin position="241"/>
        <end position="335"/>
    </location>
</feature>
<dbReference type="RefSeq" id="WP_354643374.1">
    <property type="nucleotide sequence ID" value="NZ_CP159872.1"/>
</dbReference>
<dbReference type="Pfam" id="PF00932">
    <property type="entry name" value="LTD"/>
    <property type="match status" value="1"/>
</dbReference>
<evidence type="ECO:0000259" key="2">
    <source>
        <dbReference type="PROSITE" id="PS51841"/>
    </source>
</evidence>
<dbReference type="InterPro" id="IPR036415">
    <property type="entry name" value="Lamin_tail_dom_sf"/>
</dbReference>
<accession>A0AAU8K2Q7</accession>
<proteinExistence type="predicted"/>
<dbReference type="KEGG" id="kcm:ABWK59_27765"/>
<feature type="compositionally biased region" description="Gly residues" evidence="1">
    <location>
        <begin position="227"/>
        <end position="238"/>
    </location>
</feature>
<name>A0AAU8K2Q7_9ACTN</name>
<evidence type="ECO:0000256" key="1">
    <source>
        <dbReference type="SAM" id="MobiDB-lite"/>
    </source>
</evidence>
<sequence>MPLRHYGVLSARPVDRRREGAGDTPHYQIHLRDAAGTEYRAAVNVESQQAPSELLYLVVEDFRHPVTELLPAGPAGWTPLPSRPGTAALDFVRGGLFDPAGMRTLPPDRPGADNDLADLLDRYVGQAIADPAAVAYVFGERWPTEAGIPDKVFGFRPGNGVHDVHMNQGNSGRFRADDGVRQDGALLLRLGAPARWVAVFLAFQSQSRHTDDTTGHRLEDVPAPRPGHGGPGGDGTPDGDGRAVRIVAALVNPVGPAPEAETVTLRNSSAAPVSLAGWQLVDQERHRLTLPAQRLEAGAEVVLPVSAALRLGNRGGALTLLDPAGRTVHSVAYTARQAAREGAPITF</sequence>
<feature type="compositionally biased region" description="Basic and acidic residues" evidence="1">
    <location>
        <begin position="208"/>
        <end position="222"/>
    </location>
</feature>
<dbReference type="SUPFAM" id="SSF74853">
    <property type="entry name" value="Lamin A/C globular tail domain"/>
    <property type="match status" value="1"/>
</dbReference>
<dbReference type="PROSITE" id="PS51841">
    <property type="entry name" value="LTD"/>
    <property type="match status" value="1"/>
</dbReference>